<dbReference type="SUPFAM" id="SSF160467">
    <property type="entry name" value="PH0987 N-terminal domain-like"/>
    <property type="match status" value="1"/>
</dbReference>
<evidence type="ECO:0000256" key="2">
    <source>
        <dbReference type="ARBA" id="ARBA00022801"/>
    </source>
</evidence>
<proteinExistence type="predicted"/>
<evidence type="ECO:0000256" key="1">
    <source>
        <dbReference type="ARBA" id="ARBA00022741"/>
    </source>
</evidence>
<dbReference type="SUPFAM" id="SSF50891">
    <property type="entry name" value="Cyclophilin-like"/>
    <property type="match status" value="1"/>
</dbReference>
<gene>
    <name evidence="5" type="ORF">H9871_08915</name>
</gene>
<dbReference type="Pfam" id="PF02682">
    <property type="entry name" value="CT_C_D"/>
    <property type="match status" value="1"/>
</dbReference>
<dbReference type="InterPro" id="IPR010016">
    <property type="entry name" value="PxpB"/>
</dbReference>
<accession>A0A9D2A8R2</accession>
<protein>
    <submittedName>
        <fullName evidence="5">Allophanate hydrolase subunit 1</fullName>
    </submittedName>
</protein>
<organism evidence="5 6">
    <name type="scientific">Candidatus Nesterenkonia stercoripullorum</name>
    <dbReference type="NCBI Taxonomy" id="2838701"/>
    <lineage>
        <taxon>Bacteria</taxon>
        <taxon>Bacillati</taxon>
        <taxon>Actinomycetota</taxon>
        <taxon>Actinomycetes</taxon>
        <taxon>Micrococcales</taxon>
        <taxon>Micrococcaceae</taxon>
        <taxon>Nesterenkonia</taxon>
    </lineage>
</organism>
<dbReference type="PANTHER" id="PTHR34698">
    <property type="entry name" value="5-OXOPROLINASE SUBUNIT B"/>
    <property type="match status" value="1"/>
</dbReference>
<evidence type="ECO:0000259" key="4">
    <source>
        <dbReference type="SMART" id="SM00796"/>
    </source>
</evidence>
<evidence type="ECO:0000313" key="6">
    <source>
        <dbReference type="Proteomes" id="UP000824151"/>
    </source>
</evidence>
<evidence type="ECO:0000313" key="5">
    <source>
        <dbReference type="EMBL" id="HIX00250.1"/>
    </source>
</evidence>
<dbReference type="InterPro" id="IPR003833">
    <property type="entry name" value="CT_C_D"/>
</dbReference>
<dbReference type="GO" id="GO:0005524">
    <property type="term" value="F:ATP binding"/>
    <property type="evidence" value="ECO:0007669"/>
    <property type="project" value="UniProtKB-KW"/>
</dbReference>
<reference evidence="5" key="1">
    <citation type="journal article" date="2021" name="PeerJ">
        <title>Extensive microbial diversity within the chicken gut microbiome revealed by metagenomics and culture.</title>
        <authorList>
            <person name="Gilroy R."/>
            <person name="Ravi A."/>
            <person name="Getino M."/>
            <person name="Pursley I."/>
            <person name="Horton D.L."/>
            <person name="Alikhan N.F."/>
            <person name="Baker D."/>
            <person name="Gharbi K."/>
            <person name="Hall N."/>
            <person name="Watson M."/>
            <person name="Adriaenssens E.M."/>
            <person name="Foster-Nyarko E."/>
            <person name="Jarju S."/>
            <person name="Secka A."/>
            <person name="Antonio M."/>
            <person name="Oren A."/>
            <person name="Chaudhuri R.R."/>
            <person name="La Ragione R."/>
            <person name="Hildebrand F."/>
            <person name="Pallen M.J."/>
        </authorList>
    </citation>
    <scope>NUCLEOTIDE SEQUENCE</scope>
    <source>
        <strain evidence="5">ChiHejej3B27-3195</strain>
    </source>
</reference>
<feature type="domain" description="Carboxyltransferase" evidence="4">
    <location>
        <begin position="13"/>
        <end position="223"/>
    </location>
</feature>
<keyword evidence="2 5" id="KW-0378">Hydrolase</keyword>
<dbReference type="AlphaFoldDB" id="A0A9D2A8R2"/>
<dbReference type="Proteomes" id="UP000824151">
    <property type="component" value="Unassembled WGS sequence"/>
</dbReference>
<dbReference type="GO" id="GO:0016787">
    <property type="term" value="F:hydrolase activity"/>
    <property type="evidence" value="ECO:0007669"/>
    <property type="project" value="UniProtKB-KW"/>
</dbReference>
<dbReference type="PANTHER" id="PTHR34698:SF2">
    <property type="entry name" value="5-OXOPROLINASE SUBUNIT B"/>
    <property type="match status" value="1"/>
</dbReference>
<dbReference type="InterPro" id="IPR029000">
    <property type="entry name" value="Cyclophilin-like_dom_sf"/>
</dbReference>
<sequence>MSSTAAKASPVHAEITAVGESAVRVEGRTGCSERDWLLAHQLAAHLHAGESAIYTGALPTYESVLVEFDAVATDIDSVIADLTAALPTLDLDEPLLADPQHFHVPVLYGAPGRSQEHEPGPDMTRVAELTGLSVEELIARHSEPRYVVRCLGAPGGSPMLDGPQLPVTVPRLPSPRPSVPQGAVSLAGRQATITPATAPGGWCVIGQTPLRVLDLDSDSLVPYRPGDTLEFYPIGPHEFRELEGQSMVSGVRS</sequence>
<name>A0A9D2A8R2_9MICC</name>
<dbReference type="SMART" id="SM00796">
    <property type="entry name" value="AHS1"/>
    <property type="match status" value="1"/>
</dbReference>
<dbReference type="Gene3D" id="3.30.1360.40">
    <property type="match status" value="1"/>
</dbReference>
<keyword evidence="1" id="KW-0547">Nucleotide-binding</keyword>
<dbReference type="EMBL" id="DXGD01000330">
    <property type="protein sequence ID" value="HIX00250.1"/>
    <property type="molecule type" value="Genomic_DNA"/>
</dbReference>
<evidence type="ECO:0000256" key="3">
    <source>
        <dbReference type="ARBA" id="ARBA00022840"/>
    </source>
</evidence>
<reference evidence="5" key="2">
    <citation type="submission" date="2021-04" db="EMBL/GenBank/DDBJ databases">
        <authorList>
            <person name="Gilroy R."/>
        </authorList>
    </citation>
    <scope>NUCLEOTIDE SEQUENCE</scope>
    <source>
        <strain evidence="5">ChiHejej3B27-3195</strain>
    </source>
</reference>
<comment type="caution">
    <text evidence="5">The sequence shown here is derived from an EMBL/GenBank/DDBJ whole genome shotgun (WGS) entry which is preliminary data.</text>
</comment>
<dbReference type="Gene3D" id="2.40.100.10">
    <property type="entry name" value="Cyclophilin-like"/>
    <property type="match status" value="1"/>
</dbReference>
<keyword evidence="3" id="KW-0067">ATP-binding</keyword>